<dbReference type="Proteomes" id="UP000790377">
    <property type="component" value="Unassembled WGS sequence"/>
</dbReference>
<reference evidence="1" key="1">
    <citation type="journal article" date="2021" name="New Phytol.">
        <title>Evolutionary innovations through gain and loss of genes in the ectomycorrhizal Boletales.</title>
        <authorList>
            <person name="Wu G."/>
            <person name="Miyauchi S."/>
            <person name="Morin E."/>
            <person name="Kuo A."/>
            <person name="Drula E."/>
            <person name="Varga T."/>
            <person name="Kohler A."/>
            <person name="Feng B."/>
            <person name="Cao Y."/>
            <person name="Lipzen A."/>
            <person name="Daum C."/>
            <person name="Hundley H."/>
            <person name="Pangilinan J."/>
            <person name="Johnson J."/>
            <person name="Barry K."/>
            <person name="LaButti K."/>
            <person name="Ng V."/>
            <person name="Ahrendt S."/>
            <person name="Min B."/>
            <person name="Choi I.G."/>
            <person name="Park H."/>
            <person name="Plett J.M."/>
            <person name="Magnuson J."/>
            <person name="Spatafora J.W."/>
            <person name="Nagy L.G."/>
            <person name="Henrissat B."/>
            <person name="Grigoriev I.V."/>
            <person name="Yang Z.L."/>
            <person name="Xu J."/>
            <person name="Martin F.M."/>
        </authorList>
    </citation>
    <scope>NUCLEOTIDE SEQUENCE</scope>
    <source>
        <strain evidence="1">ATCC 28755</strain>
    </source>
</reference>
<keyword evidence="2" id="KW-1185">Reference proteome</keyword>
<gene>
    <name evidence="1" type="ORF">BJ138DRAFT_590749</name>
</gene>
<dbReference type="EMBL" id="MU267984">
    <property type="protein sequence ID" value="KAH7906718.1"/>
    <property type="molecule type" value="Genomic_DNA"/>
</dbReference>
<sequence length="552" mass="60996">MSFHTVDKQPDSEWSTCSFSSVFRLGKSPNPSFNSPVVDKCGLKWQFSLNKKLNLSSQWVCKDIIEQAIVDVAVNLGEGRPLIVKRITLFPNSCVAHDITAFKSIEIKRVTSLSITVTVLQGSLEQHPLTLPHSSTSSPRCACSQAASDALHSSRFDALLTRPPVLQTLSQSLDSGSFFDTKFILCSRRKTSGNPGVTQRVYAQTDVLYAISPNLDLDEMFVREDKLFLNGNTLGERNQRMLEIVDEYEYESDSDLDEGESEGRDRDVEGTAEMIPSQSAEVVFEAIVKEQSGGGGKLDEGSSRLTAGAATVSEEGAPALEDTTSVSLPATSDFEDVWSEGSIQSDGQVRHRTSPLPNVQNVVYVKGTAYKTWRALIYYCYTGQITFSPLKSSQNAVEQFPNDERDNCCSPKSMYRLAHKLGIKALETSALAAVEKHLSKDNIFDEIFSNFTSKYTVIQEMEMKILLANRNQPEVVQALPRIIRGTVKKISQGSMPHAQTVLSDVMQKLIPCSLPASYIDCKCCGHRQHSIPPPSNAPESVKPRGNIWLYDL</sequence>
<evidence type="ECO:0000313" key="1">
    <source>
        <dbReference type="EMBL" id="KAH7906718.1"/>
    </source>
</evidence>
<name>A0ACB8A265_9AGAM</name>
<protein>
    <submittedName>
        <fullName evidence="1">Uncharacterized protein</fullName>
    </submittedName>
</protein>
<organism evidence="1 2">
    <name type="scientific">Hygrophoropsis aurantiaca</name>
    <dbReference type="NCBI Taxonomy" id="72124"/>
    <lineage>
        <taxon>Eukaryota</taxon>
        <taxon>Fungi</taxon>
        <taxon>Dikarya</taxon>
        <taxon>Basidiomycota</taxon>
        <taxon>Agaricomycotina</taxon>
        <taxon>Agaricomycetes</taxon>
        <taxon>Agaricomycetidae</taxon>
        <taxon>Boletales</taxon>
        <taxon>Coniophorineae</taxon>
        <taxon>Hygrophoropsidaceae</taxon>
        <taxon>Hygrophoropsis</taxon>
    </lineage>
</organism>
<accession>A0ACB8A265</accession>
<evidence type="ECO:0000313" key="2">
    <source>
        <dbReference type="Proteomes" id="UP000790377"/>
    </source>
</evidence>
<proteinExistence type="predicted"/>
<comment type="caution">
    <text evidence="1">The sequence shown here is derived from an EMBL/GenBank/DDBJ whole genome shotgun (WGS) entry which is preliminary data.</text>
</comment>